<keyword evidence="1" id="KW-0472">Membrane</keyword>
<dbReference type="AlphaFoldDB" id="A0A840IRG1"/>
<evidence type="ECO:0000313" key="2">
    <source>
        <dbReference type="EMBL" id="MBB4684423.1"/>
    </source>
</evidence>
<comment type="caution">
    <text evidence="2">The sequence shown here is derived from an EMBL/GenBank/DDBJ whole genome shotgun (WGS) entry which is preliminary data.</text>
</comment>
<dbReference type="EMBL" id="JACHMG010000001">
    <property type="protein sequence ID" value="MBB4684423.1"/>
    <property type="molecule type" value="Genomic_DNA"/>
</dbReference>
<evidence type="ECO:0000313" key="3">
    <source>
        <dbReference type="Proteomes" id="UP000581769"/>
    </source>
</evidence>
<keyword evidence="3" id="KW-1185">Reference proteome</keyword>
<evidence type="ECO:0000256" key="1">
    <source>
        <dbReference type="SAM" id="Phobius"/>
    </source>
</evidence>
<sequence>MDDTGSTSGVVKITSPRGGQHHMAANNLMCAAVAAFVLIFGVNTRQPEAVQHQAAVSCTGEACVLNTPWT</sequence>
<dbReference type="Proteomes" id="UP000581769">
    <property type="component" value="Unassembled WGS sequence"/>
</dbReference>
<name>A0A840IRG1_9PSEU</name>
<dbReference type="RefSeq" id="WP_184779481.1">
    <property type="nucleotide sequence ID" value="NZ_JACHMG010000001.1"/>
</dbReference>
<reference evidence="2 3" key="1">
    <citation type="submission" date="2020-08" db="EMBL/GenBank/DDBJ databases">
        <title>Sequencing the genomes of 1000 actinobacteria strains.</title>
        <authorList>
            <person name="Klenk H.-P."/>
        </authorList>
    </citation>
    <scope>NUCLEOTIDE SEQUENCE [LARGE SCALE GENOMIC DNA]</scope>
    <source>
        <strain evidence="2 3">DSM 45859</strain>
    </source>
</reference>
<protein>
    <submittedName>
        <fullName evidence="2">Uncharacterized protein</fullName>
    </submittedName>
</protein>
<proteinExistence type="predicted"/>
<keyword evidence="1" id="KW-0812">Transmembrane</keyword>
<keyword evidence="1" id="KW-1133">Transmembrane helix</keyword>
<gene>
    <name evidence="2" type="ORF">BJY18_001908</name>
</gene>
<organism evidence="2 3">
    <name type="scientific">Amycolatopsis jiangsuensis</name>
    <dbReference type="NCBI Taxonomy" id="1181879"/>
    <lineage>
        <taxon>Bacteria</taxon>
        <taxon>Bacillati</taxon>
        <taxon>Actinomycetota</taxon>
        <taxon>Actinomycetes</taxon>
        <taxon>Pseudonocardiales</taxon>
        <taxon>Pseudonocardiaceae</taxon>
        <taxon>Amycolatopsis</taxon>
    </lineage>
</organism>
<accession>A0A840IRG1</accession>
<feature type="transmembrane region" description="Helical" evidence="1">
    <location>
        <begin position="24"/>
        <end position="42"/>
    </location>
</feature>